<dbReference type="Pfam" id="PF02738">
    <property type="entry name" value="MoCoBD_1"/>
    <property type="match status" value="1"/>
</dbReference>
<dbReference type="Gene3D" id="3.90.1170.50">
    <property type="entry name" value="Aldehyde oxidase/xanthine dehydrogenase, a/b hammerhead"/>
    <property type="match status" value="1"/>
</dbReference>
<dbReference type="SUPFAM" id="SSF54665">
    <property type="entry name" value="CO dehydrogenase molybdoprotein N-domain-like"/>
    <property type="match status" value="1"/>
</dbReference>
<evidence type="ECO:0000313" key="4">
    <source>
        <dbReference type="EMBL" id="RNB77689.1"/>
    </source>
</evidence>
<keyword evidence="1" id="KW-0500">Molybdenum</keyword>
<evidence type="ECO:0000259" key="3">
    <source>
        <dbReference type="SMART" id="SM01008"/>
    </source>
</evidence>
<dbReference type="Proteomes" id="UP000281915">
    <property type="component" value="Unassembled WGS sequence"/>
</dbReference>
<dbReference type="InterPro" id="IPR000674">
    <property type="entry name" value="Ald_Oxase/Xan_DH_a/b"/>
</dbReference>
<dbReference type="GO" id="GO:0016491">
    <property type="term" value="F:oxidoreductase activity"/>
    <property type="evidence" value="ECO:0007669"/>
    <property type="project" value="UniProtKB-KW"/>
</dbReference>
<evidence type="ECO:0000256" key="2">
    <source>
        <dbReference type="ARBA" id="ARBA00023002"/>
    </source>
</evidence>
<sequence>MACGVCCSKTSVFTCENYKFYQIKERRKQRVETKQIGKPMKRVEDARLTSGQGSFIEDMSPLPHIHHAAILRSPYPHARIKAIRTQAAEEMPGVKGVVTGQDVAACTNPFPVGVTASVHYYSLAVDKVRYVGEPVAVVVAKNRYLAEDALEKIEVEYEPLPAVVEIEQALHPESPLLHEQVGSNIANHRHFSYGDPDKAFREADVVIKHKFAFPKYSATPVETYGVIASYQSSDDSLTIWSNFHGPFTLQSVMAAALRIDSNRLRILIPKDVGGSYGIKSGVYPYMVLMGVVSKKLGLPVKWIEDRQEHLMASSSGTDRVTWIEAAVKRDGTVTGLRMKMVDSVGAYVRAPEPACLYRTHSNTTGAYRIEHLQMETIAVMTNKSPTGLIRGYGGQQLYFPLERIMQMVATKLGLDPAEVLRKNLLGKEEFPYQTPSGGIYDSGDYKSAFDKLIGMVGYEEFRQRQKEARQKGKLLGIGLACIVEPSGSNMGYITVALTPEERSKSLPKSGCAEGATVSIDPMGGISVRISTAPTGQGHETVAAQIVAEVLGVDPRTVKVIAEMDTLTSPWSVASGSYSSRFAPIGSSAVYQAAGKVREKLLRIAADQLGCSPDQLEMKGGKVALRNDPAKQASLRRLVGSAHWNPQGLPAGTEPGIHETAFYTIPTAQPPDEQDRVNGSAAYGFVADAVVVEVDAATGDVKILNYCTVHDAGVLLNPLIADGQIMGGLAHGLGGALYEELAYDKNGQFLSGSFMDYLCPTATEMPPVTIGHIETPSPLTPLGAKGLGEGNTMSAPVVIANAVADALAEWDVTVDTLPLSPNRVWSWIQQSKKKKEEYA</sequence>
<dbReference type="InterPro" id="IPR036856">
    <property type="entry name" value="Ald_Oxase/Xan_DH_a/b_sf"/>
</dbReference>
<dbReference type="Pfam" id="PF01315">
    <property type="entry name" value="Ald_Xan_dh_C"/>
    <property type="match status" value="1"/>
</dbReference>
<dbReference type="InterPro" id="IPR008274">
    <property type="entry name" value="AldOxase/xan_DH_MoCoBD1"/>
</dbReference>
<dbReference type="Pfam" id="PF20256">
    <property type="entry name" value="MoCoBD_2"/>
    <property type="match status" value="1"/>
</dbReference>
<proteinExistence type="predicted"/>
<dbReference type="Gene3D" id="3.30.365.10">
    <property type="entry name" value="Aldehyde oxidase/xanthine dehydrogenase, molybdopterin binding domain"/>
    <property type="match status" value="4"/>
</dbReference>
<evidence type="ECO:0000313" key="5">
    <source>
        <dbReference type="Proteomes" id="UP000281915"/>
    </source>
</evidence>
<dbReference type="GO" id="GO:0005506">
    <property type="term" value="F:iron ion binding"/>
    <property type="evidence" value="ECO:0007669"/>
    <property type="project" value="InterPro"/>
</dbReference>
<dbReference type="SMART" id="SM01008">
    <property type="entry name" value="Ald_Xan_dh_C"/>
    <property type="match status" value="1"/>
</dbReference>
<dbReference type="InterPro" id="IPR046867">
    <property type="entry name" value="AldOxase/xan_DH_MoCoBD2"/>
</dbReference>
<feature type="domain" description="Aldehyde oxidase/xanthine dehydrogenase a/b hammerhead" evidence="3">
    <location>
        <begin position="50"/>
        <end position="161"/>
    </location>
</feature>
<accession>A0A3M8CQ59</accession>
<organism evidence="4 5">
    <name type="scientific">Brevibacillus panacihumi</name>
    <dbReference type="NCBI Taxonomy" id="497735"/>
    <lineage>
        <taxon>Bacteria</taxon>
        <taxon>Bacillati</taxon>
        <taxon>Bacillota</taxon>
        <taxon>Bacilli</taxon>
        <taxon>Bacillales</taxon>
        <taxon>Paenibacillaceae</taxon>
        <taxon>Brevibacillus</taxon>
    </lineage>
</organism>
<dbReference type="PANTHER" id="PTHR11908:SF132">
    <property type="entry name" value="ALDEHYDE OXIDASE 1-RELATED"/>
    <property type="match status" value="1"/>
</dbReference>
<dbReference type="PANTHER" id="PTHR11908">
    <property type="entry name" value="XANTHINE DEHYDROGENASE"/>
    <property type="match status" value="1"/>
</dbReference>
<gene>
    <name evidence="4" type="ORF">EDM58_14065</name>
</gene>
<evidence type="ECO:0000256" key="1">
    <source>
        <dbReference type="ARBA" id="ARBA00022505"/>
    </source>
</evidence>
<keyword evidence="2" id="KW-0560">Oxidoreductase</keyword>
<comment type="caution">
    <text evidence="4">The sequence shown here is derived from an EMBL/GenBank/DDBJ whole genome shotgun (WGS) entry which is preliminary data.</text>
</comment>
<dbReference type="SUPFAM" id="SSF56003">
    <property type="entry name" value="Molybdenum cofactor-binding domain"/>
    <property type="match status" value="1"/>
</dbReference>
<name>A0A3M8CQ59_9BACL</name>
<protein>
    <submittedName>
        <fullName evidence="4">Xanthine dehydrogenase family protein molybdopterin-binding subunit</fullName>
    </submittedName>
</protein>
<dbReference type="InterPro" id="IPR037165">
    <property type="entry name" value="AldOxase/xan_DH_Mopterin-bd_sf"/>
</dbReference>
<dbReference type="AlphaFoldDB" id="A0A3M8CQ59"/>
<dbReference type="EMBL" id="RHHT01000029">
    <property type="protein sequence ID" value="RNB77689.1"/>
    <property type="molecule type" value="Genomic_DNA"/>
</dbReference>
<dbReference type="InterPro" id="IPR016208">
    <property type="entry name" value="Ald_Oxase/xanthine_DH-like"/>
</dbReference>
<reference evidence="4 5" key="1">
    <citation type="submission" date="2018-10" db="EMBL/GenBank/DDBJ databases">
        <title>Phylogenomics of Brevibacillus.</title>
        <authorList>
            <person name="Dunlap C."/>
        </authorList>
    </citation>
    <scope>NUCLEOTIDE SEQUENCE [LARGE SCALE GENOMIC DNA]</scope>
    <source>
        <strain evidence="4 5">JCM 15085</strain>
    </source>
</reference>